<evidence type="ECO:0000259" key="1">
    <source>
        <dbReference type="Pfam" id="PF13843"/>
    </source>
</evidence>
<dbReference type="Proteomes" id="UP000886998">
    <property type="component" value="Unassembled WGS sequence"/>
</dbReference>
<dbReference type="AlphaFoldDB" id="A0A8X6IT77"/>
<dbReference type="EMBL" id="BMAV01027423">
    <property type="protein sequence ID" value="GFS59254.1"/>
    <property type="molecule type" value="Genomic_DNA"/>
</dbReference>
<dbReference type="OrthoDB" id="6435348at2759"/>
<sequence length="219" mass="25203">MKRFISLLLLQGAVQKPVEKWFGSKRPILSTPFFGKVMSEMRYGLLRKFLHFANNDAFDSDIDHNNKLIKIREFHDLVVNKFRSVYVPKPDISVDESLIAYKCRLSCKQYIPQKQARFGMKLFQLCASESGYIWNSLIDMGKGTVFHENYNDYGHSTKSAMTLIHELKGKGYCLSIVNSYTSPGLAELLINNKTDTFTTKPKKFTCFINSQEKGNSKMR</sequence>
<dbReference type="PANTHER" id="PTHR46599">
    <property type="entry name" value="PIGGYBAC TRANSPOSABLE ELEMENT-DERIVED PROTEIN 4"/>
    <property type="match status" value="1"/>
</dbReference>
<evidence type="ECO:0000313" key="3">
    <source>
        <dbReference type="Proteomes" id="UP000886998"/>
    </source>
</evidence>
<keyword evidence="3" id="KW-1185">Reference proteome</keyword>
<organism evidence="2 3">
    <name type="scientific">Trichonephila inaurata madagascariensis</name>
    <dbReference type="NCBI Taxonomy" id="2747483"/>
    <lineage>
        <taxon>Eukaryota</taxon>
        <taxon>Metazoa</taxon>
        <taxon>Ecdysozoa</taxon>
        <taxon>Arthropoda</taxon>
        <taxon>Chelicerata</taxon>
        <taxon>Arachnida</taxon>
        <taxon>Araneae</taxon>
        <taxon>Araneomorphae</taxon>
        <taxon>Entelegynae</taxon>
        <taxon>Araneoidea</taxon>
        <taxon>Nephilidae</taxon>
        <taxon>Trichonephila</taxon>
        <taxon>Trichonephila inaurata</taxon>
    </lineage>
</organism>
<name>A0A8X6IT77_9ARAC</name>
<protein>
    <submittedName>
        <fullName evidence="2">PiggyBac transposable element-derived protein 4</fullName>
    </submittedName>
</protein>
<dbReference type="Pfam" id="PF13843">
    <property type="entry name" value="DDE_Tnp_1_7"/>
    <property type="match status" value="1"/>
</dbReference>
<dbReference type="InterPro" id="IPR029526">
    <property type="entry name" value="PGBD"/>
</dbReference>
<feature type="domain" description="PiggyBac transposable element-derived protein" evidence="1">
    <location>
        <begin position="1"/>
        <end position="203"/>
    </location>
</feature>
<gene>
    <name evidence="2" type="primary">PGBD4</name>
    <name evidence="2" type="ORF">TNIN_240671</name>
</gene>
<comment type="caution">
    <text evidence="2">The sequence shown here is derived from an EMBL/GenBank/DDBJ whole genome shotgun (WGS) entry which is preliminary data.</text>
</comment>
<accession>A0A8X6IT77</accession>
<dbReference type="PANTHER" id="PTHR46599:SF3">
    <property type="entry name" value="PIGGYBAC TRANSPOSABLE ELEMENT-DERIVED PROTEIN 4"/>
    <property type="match status" value="1"/>
</dbReference>
<reference evidence="2" key="1">
    <citation type="submission" date="2020-08" db="EMBL/GenBank/DDBJ databases">
        <title>Multicomponent nature underlies the extraordinary mechanical properties of spider dragline silk.</title>
        <authorList>
            <person name="Kono N."/>
            <person name="Nakamura H."/>
            <person name="Mori M."/>
            <person name="Yoshida Y."/>
            <person name="Ohtoshi R."/>
            <person name="Malay A.D."/>
            <person name="Moran D.A.P."/>
            <person name="Tomita M."/>
            <person name="Numata K."/>
            <person name="Arakawa K."/>
        </authorList>
    </citation>
    <scope>NUCLEOTIDE SEQUENCE</scope>
</reference>
<evidence type="ECO:0000313" key="2">
    <source>
        <dbReference type="EMBL" id="GFS59254.1"/>
    </source>
</evidence>
<proteinExistence type="predicted"/>